<feature type="transmembrane region" description="Helical" evidence="7">
    <location>
        <begin position="216"/>
        <end position="238"/>
    </location>
</feature>
<keyword evidence="2 7" id="KW-0812">Transmembrane</keyword>
<name>A0A423X7A6_9PEZI</name>
<feature type="domain" description="Rhodopsin" evidence="8">
    <location>
        <begin position="40"/>
        <end position="279"/>
    </location>
</feature>
<evidence type="ECO:0000256" key="4">
    <source>
        <dbReference type="ARBA" id="ARBA00023136"/>
    </source>
</evidence>
<feature type="transmembrane region" description="Helical" evidence="7">
    <location>
        <begin position="178"/>
        <end position="204"/>
    </location>
</feature>
<protein>
    <recommendedName>
        <fullName evidence="8">Rhodopsin domain-containing protein</fullName>
    </recommendedName>
</protein>
<sequence>MSNQSDLKFNPDLVDINRSKGYFVLLTVFTILIVLSTGTRIANKLYYRLKHGVDDYMIIVALAVNLAANILEYQSIDAGFGRHLQFLDNQQASTVKKLSQFTILLADISLWAVKISICFFLLSLIHNAYRLAHWVIYGLATITTISATCQAIFWGLQARPLDKLWKPEIPGSVSNTETLVVTIITFTAINSVTDLFYALAPLYFFRKLQIDLRKKLILYGLTGSGLLVFASSIIRVAYVKDFFDADYSWALYRVYMCTIVERNFAEVIADLPTIFPLLRSLRSKAREFFSRLSSRTSRSGSNGQSARNHNTSPSEIPRIRFNGPKTDRFGDFDLYGEDLRLNSNTVEYPEDVFPLRQTLPQRNYPRTDDNKNIMVNTTFDVQSHRSNAPAQQRGDQAVV</sequence>
<organism evidence="9 10">
    <name type="scientific">Cytospora leucostoma</name>
    <dbReference type="NCBI Taxonomy" id="1230097"/>
    <lineage>
        <taxon>Eukaryota</taxon>
        <taxon>Fungi</taxon>
        <taxon>Dikarya</taxon>
        <taxon>Ascomycota</taxon>
        <taxon>Pezizomycotina</taxon>
        <taxon>Sordariomycetes</taxon>
        <taxon>Sordariomycetidae</taxon>
        <taxon>Diaporthales</taxon>
        <taxon>Cytosporaceae</taxon>
        <taxon>Cytospora</taxon>
    </lineage>
</organism>
<dbReference type="PANTHER" id="PTHR33048:SF129">
    <property type="entry name" value="INTEGRAL MEMBRANE PROTEIN-RELATED"/>
    <property type="match status" value="1"/>
</dbReference>
<feature type="transmembrane region" description="Helical" evidence="7">
    <location>
        <begin position="101"/>
        <end position="122"/>
    </location>
</feature>
<proteinExistence type="inferred from homology"/>
<dbReference type="GO" id="GO:0016020">
    <property type="term" value="C:membrane"/>
    <property type="evidence" value="ECO:0007669"/>
    <property type="project" value="UniProtKB-SubCell"/>
</dbReference>
<feature type="transmembrane region" description="Helical" evidence="7">
    <location>
        <begin position="20"/>
        <end position="41"/>
    </location>
</feature>
<evidence type="ECO:0000256" key="5">
    <source>
        <dbReference type="ARBA" id="ARBA00038359"/>
    </source>
</evidence>
<dbReference type="InterPro" id="IPR052337">
    <property type="entry name" value="SAT4-like"/>
</dbReference>
<feature type="compositionally biased region" description="Polar residues" evidence="6">
    <location>
        <begin position="302"/>
        <end position="314"/>
    </location>
</feature>
<dbReference type="Pfam" id="PF20684">
    <property type="entry name" value="Fung_rhodopsin"/>
    <property type="match status" value="1"/>
</dbReference>
<feature type="transmembrane region" description="Helical" evidence="7">
    <location>
        <begin position="134"/>
        <end position="158"/>
    </location>
</feature>
<evidence type="ECO:0000259" key="8">
    <source>
        <dbReference type="Pfam" id="PF20684"/>
    </source>
</evidence>
<keyword evidence="3 7" id="KW-1133">Transmembrane helix</keyword>
<dbReference type="AlphaFoldDB" id="A0A423X7A6"/>
<dbReference type="Proteomes" id="UP000285146">
    <property type="component" value="Unassembled WGS sequence"/>
</dbReference>
<feature type="region of interest" description="Disordered" evidence="6">
    <location>
        <begin position="294"/>
        <end position="324"/>
    </location>
</feature>
<evidence type="ECO:0000256" key="3">
    <source>
        <dbReference type="ARBA" id="ARBA00022989"/>
    </source>
</evidence>
<dbReference type="EMBL" id="LKEB01000025">
    <property type="protein sequence ID" value="ROW11901.1"/>
    <property type="molecule type" value="Genomic_DNA"/>
</dbReference>
<gene>
    <name evidence="9" type="ORF">VPNG_04904</name>
</gene>
<comment type="subcellular location">
    <subcellularLocation>
        <location evidence="1">Membrane</location>
        <topology evidence="1">Multi-pass membrane protein</topology>
    </subcellularLocation>
</comment>
<evidence type="ECO:0000256" key="1">
    <source>
        <dbReference type="ARBA" id="ARBA00004141"/>
    </source>
</evidence>
<dbReference type="OrthoDB" id="5329176at2759"/>
<evidence type="ECO:0000313" key="9">
    <source>
        <dbReference type="EMBL" id="ROW11901.1"/>
    </source>
</evidence>
<keyword evidence="4 7" id="KW-0472">Membrane</keyword>
<accession>A0A423X7A6</accession>
<evidence type="ECO:0000256" key="2">
    <source>
        <dbReference type="ARBA" id="ARBA00022692"/>
    </source>
</evidence>
<evidence type="ECO:0000313" key="10">
    <source>
        <dbReference type="Proteomes" id="UP000285146"/>
    </source>
</evidence>
<comment type="similarity">
    <text evidence="5">Belongs to the SAT4 family.</text>
</comment>
<evidence type="ECO:0000256" key="6">
    <source>
        <dbReference type="SAM" id="MobiDB-lite"/>
    </source>
</evidence>
<dbReference type="InterPro" id="IPR049326">
    <property type="entry name" value="Rhodopsin_dom_fungi"/>
</dbReference>
<dbReference type="InParanoid" id="A0A423X7A6"/>
<comment type="caution">
    <text evidence="9">The sequence shown here is derived from an EMBL/GenBank/DDBJ whole genome shotgun (WGS) entry which is preliminary data.</text>
</comment>
<reference evidence="9 10" key="1">
    <citation type="submission" date="2015-09" db="EMBL/GenBank/DDBJ databases">
        <title>Host preference determinants of Valsa canker pathogens revealed by comparative genomics.</title>
        <authorList>
            <person name="Yin Z."/>
            <person name="Huang L."/>
        </authorList>
    </citation>
    <scope>NUCLEOTIDE SEQUENCE [LARGE SCALE GENOMIC DNA]</scope>
    <source>
        <strain evidence="9 10">SXYLt</strain>
    </source>
</reference>
<dbReference type="PANTHER" id="PTHR33048">
    <property type="entry name" value="PTH11-LIKE INTEGRAL MEMBRANE PROTEIN (AFU_ORTHOLOGUE AFUA_5G11245)"/>
    <property type="match status" value="1"/>
</dbReference>
<evidence type="ECO:0000256" key="7">
    <source>
        <dbReference type="SAM" id="Phobius"/>
    </source>
</evidence>
<keyword evidence="10" id="KW-1185">Reference proteome</keyword>